<accession>A0ABP0NFV1</accession>
<dbReference type="Gene3D" id="2.30.42.10">
    <property type="match status" value="1"/>
</dbReference>
<evidence type="ECO:0000313" key="2">
    <source>
        <dbReference type="Proteomes" id="UP001642464"/>
    </source>
</evidence>
<dbReference type="EMBL" id="CAXAMM010028358">
    <property type="protein sequence ID" value="CAK9062667.1"/>
    <property type="molecule type" value="Genomic_DNA"/>
</dbReference>
<dbReference type="Proteomes" id="UP001642464">
    <property type="component" value="Unassembled WGS sequence"/>
</dbReference>
<comment type="caution">
    <text evidence="1">The sequence shown here is derived from an EMBL/GenBank/DDBJ whole genome shotgun (WGS) entry which is preliminary data.</text>
</comment>
<dbReference type="InterPro" id="IPR036034">
    <property type="entry name" value="PDZ_sf"/>
</dbReference>
<keyword evidence="2" id="KW-1185">Reference proteome</keyword>
<organism evidence="1 2">
    <name type="scientific">Durusdinium trenchii</name>
    <dbReference type="NCBI Taxonomy" id="1381693"/>
    <lineage>
        <taxon>Eukaryota</taxon>
        <taxon>Sar</taxon>
        <taxon>Alveolata</taxon>
        <taxon>Dinophyceae</taxon>
        <taxon>Suessiales</taxon>
        <taxon>Symbiodiniaceae</taxon>
        <taxon>Durusdinium</taxon>
    </lineage>
</organism>
<evidence type="ECO:0000313" key="1">
    <source>
        <dbReference type="EMBL" id="CAK9062667.1"/>
    </source>
</evidence>
<reference evidence="1 2" key="1">
    <citation type="submission" date="2024-02" db="EMBL/GenBank/DDBJ databases">
        <authorList>
            <person name="Chen Y."/>
            <person name="Shah S."/>
            <person name="Dougan E. K."/>
            <person name="Thang M."/>
            <person name="Chan C."/>
        </authorList>
    </citation>
    <scope>NUCLEOTIDE SEQUENCE [LARGE SCALE GENOMIC DNA]</scope>
</reference>
<proteinExistence type="predicted"/>
<feature type="non-terminal residue" evidence="1">
    <location>
        <position position="1"/>
    </location>
</feature>
<name>A0ABP0NFV1_9DINO</name>
<protein>
    <submittedName>
        <fullName evidence="1">Cyclin-L1</fullName>
    </submittedName>
</protein>
<dbReference type="SUPFAM" id="SSF50156">
    <property type="entry name" value="PDZ domain-like"/>
    <property type="match status" value="1"/>
</dbReference>
<gene>
    <name evidence="1" type="ORF">SCF082_LOCUS32603</name>
</gene>
<sequence>SNSTSFARTLMPRLQSKAAEAQRATSFEKTLACLVQGLDEGSVRLALQMVYSKATAQKMKEVFKERQRCRQKGEDLPPDCDPFLLKTFKKRVAIANQYFAEVVEEWHAVKSSPGPRCVMVEYPMPFDWQCDVQVYEAPQQRCIHRLVDGMPSCRLEEIMELVVAAVSEDGPAQRAGVKEGDRLISIGMRSDSWNSIEANWAYPRQPVQTLAFEVRDPLDDEGGLSKLLRAAGGPGQGEEDFSAFVSILGKPGCDTSLERAAWEAVQSFQCRRRQRCTRQEVLVALQMSGAAPSQDAANCLIDALIEAEAEQQHQSAESRSLPVTLSPSFAHSGAGFSALPERMRSWCPVCEACGSRGHTKTAPHLVSQYRAKCNRSLPSFWGGVCGGEGHSKWQCPGLQQDPWSVPRCWRCLGRLPRISLQGDHPEVDRFLAHHLPCEICSGLGHGWRSCPHMDGVDTVQMRQAWPIRSGQL</sequence>